<protein>
    <recommendedName>
        <fullName evidence="4">Zinc finger LSD1-type domain-containing protein</fullName>
    </recommendedName>
</protein>
<dbReference type="Pfam" id="PF06943">
    <property type="entry name" value="zf-LSD1"/>
    <property type="match status" value="2"/>
</dbReference>
<gene>
    <name evidence="5" type="ORF">DM860_001953</name>
</gene>
<dbReference type="NCBIfam" id="TIGR01053">
    <property type="entry name" value="LSD1"/>
    <property type="match status" value="2"/>
</dbReference>
<feature type="compositionally biased region" description="Basic and acidic residues" evidence="3">
    <location>
        <begin position="272"/>
        <end position="283"/>
    </location>
</feature>
<feature type="compositionally biased region" description="Pro residues" evidence="3">
    <location>
        <begin position="58"/>
        <end position="79"/>
    </location>
</feature>
<sequence length="399" mass="43664">MVREEEVFLSNPDSLLEEVEDDDDDGPPPGFDSIAINAKLEKMVVEDCGGEEDEDDGPPPGFSEPNPPQVLPPPPPPPISHSVSDTRMLRNQGVPNVQIGRKQYEDMPPMGWHSTESKQPQSCMRSSSELVSDIQVAKNQRIDDGPPRPPGWQLNPQQQRPPESTPLLVPQSAPSSNIQTVVTQDDDGPPPGWQLISSKQKPPLLSQSLAPSAIKDTEKRIKVGRNGETEQQLSSTDWSYTPELPSTPAPPLRSSSSVGSSDIEMASKHQSIKNEDKKLRTDKGPMQPLAAQLPPSVVPTSSEVGQLVCGTCRQLLSYPRGSKWVQCSACRTVNLVLEAHEVGQVKCGGCTVLLMYPYGAPSVKCSSCHFTTRIGAHNRRPHLAAQQARRLRHPPHQRR</sequence>
<dbReference type="PANTHER" id="PTHR31747">
    <property type="entry name" value="PROTEIN LSD1"/>
    <property type="match status" value="1"/>
</dbReference>
<feature type="compositionally biased region" description="Polar residues" evidence="3">
    <location>
        <begin position="229"/>
        <end position="239"/>
    </location>
</feature>
<dbReference type="PANTHER" id="PTHR31747:SF17">
    <property type="entry name" value="PROTEIN LOL2"/>
    <property type="match status" value="1"/>
</dbReference>
<feature type="domain" description="Zinc finger LSD1-type" evidence="4">
    <location>
        <begin position="347"/>
        <end position="370"/>
    </location>
</feature>
<organism evidence="5 6">
    <name type="scientific">Cuscuta australis</name>
    <dbReference type="NCBI Taxonomy" id="267555"/>
    <lineage>
        <taxon>Eukaryota</taxon>
        <taxon>Viridiplantae</taxon>
        <taxon>Streptophyta</taxon>
        <taxon>Embryophyta</taxon>
        <taxon>Tracheophyta</taxon>
        <taxon>Spermatophyta</taxon>
        <taxon>Magnoliopsida</taxon>
        <taxon>eudicotyledons</taxon>
        <taxon>Gunneridae</taxon>
        <taxon>Pentapetalae</taxon>
        <taxon>asterids</taxon>
        <taxon>lamiids</taxon>
        <taxon>Solanales</taxon>
        <taxon>Convolvulaceae</taxon>
        <taxon>Cuscuteae</taxon>
        <taxon>Cuscuta</taxon>
        <taxon>Cuscuta subgen. Grammica</taxon>
        <taxon>Cuscuta sect. Cleistogrammica</taxon>
    </lineage>
</organism>
<evidence type="ECO:0000256" key="2">
    <source>
        <dbReference type="ARBA" id="ARBA00023242"/>
    </source>
</evidence>
<evidence type="ECO:0000256" key="3">
    <source>
        <dbReference type="SAM" id="MobiDB-lite"/>
    </source>
</evidence>
<evidence type="ECO:0000313" key="6">
    <source>
        <dbReference type="Proteomes" id="UP000249390"/>
    </source>
</evidence>
<dbReference type="EMBL" id="NQVE01000076">
    <property type="protein sequence ID" value="RAL49662.1"/>
    <property type="molecule type" value="Genomic_DNA"/>
</dbReference>
<comment type="subcellular location">
    <subcellularLocation>
        <location evidence="1">Nucleus</location>
    </subcellularLocation>
</comment>
<accession>A0A328DVG1</accession>
<feature type="compositionally biased region" description="Acidic residues" evidence="3">
    <location>
        <begin position="48"/>
        <end position="57"/>
    </location>
</feature>
<feature type="compositionally biased region" description="Polar residues" evidence="3">
    <location>
        <begin position="117"/>
        <end position="130"/>
    </location>
</feature>
<dbReference type="AlphaFoldDB" id="A0A328DVG1"/>
<dbReference type="InterPro" id="IPR040319">
    <property type="entry name" value="LSD1-like"/>
</dbReference>
<feature type="region of interest" description="Disordered" evidence="3">
    <location>
        <begin position="45"/>
        <end position="297"/>
    </location>
</feature>
<evidence type="ECO:0000259" key="4">
    <source>
        <dbReference type="Pfam" id="PF06943"/>
    </source>
</evidence>
<keyword evidence="2" id="KW-0539">Nucleus</keyword>
<feature type="compositionally biased region" description="Polar residues" evidence="3">
    <location>
        <begin position="195"/>
        <end position="210"/>
    </location>
</feature>
<feature type="region of interest" description="Disordered" evidence="3">
    <location>
        <begin position="1"/>
        <end position="33"/>
    </location>
</feature>
<feature type="compositionally biased region" description="Acidic residues" evidence="3">
    <location>
        <begin position="15"/>
        <end position="26"/>
    </location>
</feature>
<reference evidence="5 6" key="1">
    <citation type="submission" date="2018-06" db="EMBL/GenBank/DDBJ databases">
        <title>The Genome of Cuscuta australis (Dodder) Provides Insight into the Evolution of Plant Parasitism.</title>
        <authorList>
            <person name="Liu H."/>
        </authorList>
    </citation>
    <scope>NUCLEOTIDE SEQUENCE [LARGE SCALE GENOMIC DNA]</scope>
    <source>
        <strain evidence="6">cv. Yunnan</strain>
        <tissue evidence="5">Vines</tissue>
    </source>
</reference>
<dbReference type="InterPro" id="IPR005735">
    <property type="entry name" value="Znf_LSD1"/>
</dbReference>
<feature type="domain" description="Zinc finger LSD1-type" evidence="4">
    <location>
        <begin position="309"/>
        <end position="333"/>
    </location>
</feature>
<feature type="compositionally biased region" description="Polar residues" evidence="3">
    <location>
        <begin position="172"/>
        <end position="183"/>
    </location>
</feature>
<proteinExistence type="predicted"/>
<name>A0A328DVG1_9ASTE</name>
<dbReference type="Proteomes" id="UP000249390">
    <property type="component" value="Unassembled WGS sequence"/>
</dbReference>
<keyword evidence="6" id="KW-1185">Reference proteome</keyword>
<evidence type="ECO:0000313" key="5">
    <source>
        <dbReference type="EMBL" id="RAL49662.1"/>
    </source>
</evidence>
<feature type="compositionally biased region" description="Basic and acidic residues" evidence="3">
    <location>
        <begin position="215"/>
        <end position="228"/>
    </location>
</feature>
<evidence type="ECO:0000256" key="1">
    <source>
        <dbReference type="ARBA" id="ARBA00004123"/>
    </source>
</evidence>
<dbReference type="GO" id="GO:0005634">
    <property type="term" value="C:nucleus"/>
    <property type="evidence" value="ECO:0007669"/>
    <property type="project" value="UniProtKB-SubCell"/>
</dbReference>
<comment type="caution">
    <text evidence="5">The sequence shown here is derived from an EMBL/GenBank/DDBJ whole genome shotgun (WGS) entry which is preliminary data.</text>
</comment>